<evidence type="ECO:0000256" key="1">
    <source>
        <dbReference type="SAM" id="MobiDB-lite"/>
    </source>
</evidence>
<keyword evidence="2" id="KW-1133">Transmembrane helix</keyword>
<sequence length="75" mass="8215">MIVLPWLIPAGYVLFLVSMVVIMRSAKRRGRAERAADAQPFASAAPRPPARPAYPPTIHLDQAHDRPGATARSVR</sequence>
<name>A0A1T3NTF2_9ACTN</name>
<feature type="region of interest" description="Disordered" evidence="1">
    <location>
        <begin position="31"/>
        <end position="75"/>
    </location>
</feature>
<keyword evidence="2" id="KW-0812">Transmembrane</keyword>
<evidence type="ECO:0000256" key="2">
    <source>
        <dbReference type="SAM" id="Phobius"/>
    </source>
</evidence>
<reference evidence="3 4" key="1">
    <citation type="submission" date="2017-03" db="EMBL/GenBank/DDBJ databases">
        <title>Draft genome sequence of Streptomyces scabrisporus NF3, endophyte isolated from Amphipterygium adstringens.</title>
        <authorList>
            <person name="Vazquez M."/>
            <person name="Ceapa C.D."/>
            <person name="Rodriguez Luna D."/>
            <person name="Sanchez Esquivel S."/>
        </authorList>
    </citation>
    <scope>NUCLEOTIDE SEQUENCE [LARGE SCALE GENOMIC DNA]</scope>
    <source>
        <strain evidence="3 4">NF3</strain>
    </source>
</reference>
<feature type="transmembrane region" description="Helical" evidence="2">
    <location>
        <begin position="6"/>
        <end position="26"/>
    </location>
</feature>
<dbReference type="RefSeq" id="WP_078974229.1">
    <property type="nucleotide sequence ID" value="NZ_MWQN01000001.1"/>
</dbReference>
<comment type="caution">
    <text evidence="3">The sequence shown here is derived from an EMBL/GenBank/DDBJ whole genome shotgun (WGS) entry which is preliminary data.</text>
</comment>
<keyword evidence="4" id="KW-1185">Reference proteome</keyword>
<proteinExistence type="predicted"/>
<organism evidence="3 4">
    <name type="scientific">Embleya scabrispora</name>
    <dbReference type="NCBI Taxonomy" id="159449"/>
    <lineage>
        <taxon>Bacteria</taxon>
        <taxon>Bacillati</taxon>
        <taxon>Actinomycetota</taxon>
        <taxon>Actinomycetes</taxon>
        <taxon>Kitasatosporales</taxon>
        <taxon>Streptomycetaceae</taxon>
        <taxon>Embleya</taxon>
    </lineage>
</organism>
<evidence type="ECO:0000313" key="4">
    <source>
        <dbReference type="Proteomes" id="UP000190037"/>
    </source>
</evidence>
<dbReference type="AlphaFoldDB" id="A0A1T3NTF2"/>
<dbReference type="EMBL" id="MWQN01000001">
    <property type="protein sequence ID" value="OPC79962.1"/>
    <property type="molecule type" value="Genomic_DNA"/>
</dbReference>
<keyword evidence="2" id="KW-0472">Membrane</keyword>
<protein>
    <submittedName>
        <fullName evidence="3">Uncharacterized protein</fullName>
    </submittedName>
</protein>
<dbReference type="Proteomes" id="UP000190037">
    <property type="component" value="Unassembled WGS sequence"/>
</dbReference>
<feature type="compositionally biased region" description="Pro residues" evidence="1">
    <location>
        <begin position="46"/>
        <end position="55"/>
    </location>
</feature>
<evidence type="ECO:0000313" key="3">
    <source>
        <dbReference type="EMBL" id="OPC79962.1"/>
    </source>
</evidence>
<accession>A0A1T3NTF2</accession>
<dbReference type="STRING" id="159449.B4N89_02470"/>
<gene>
    <name evidence="3" type="ORF">B4N89_02470</name>
</gene>